<evidence type="ECO:0000256" key="6">
    <source>
        <dbReference type="ARBA" id="ARBA00022840"/>
    </source>
</evidence>
<dbReference type="PANTHER" id="PTHR42771:SF2">
    <property type="entry name" value="IRON(3+)-HYDROXAMATE IMPORT ATP-BINDING PROTEIN FHUC"/>
    <property type="match status" value="1"/>
</dbReference>
<dbReference type="CDD" id="cd03214">
    <property type="entry name" value="ABC_Iron-Siderophores_B12_Hemin"/>
    <property type="match status" value="1"/>
</dbReference>
<evidence type="ECO:0000256" key="3">
    <source>
        <dbReference type="ARBA" id="ARBA00022475"/>
    </source>
</evidence>
<reference evidence="12" key="1">
    <citation type="journal article" date="2019" name="Int. J. Syst. Evol. Microbiol.">
        <title>The Global Catalogue of Microorganisms (GCM) 10K type strain sequencing project: providing services to taxonomists for standard genome sequencing and annotation.</title>
        <authorList>
            <consortium name="The Broad Institute Genomics Platform"/>
            <consortium name="The Broad Institute Genome Sequencing Center for Infectious Disease"/>
            <person name="Wu L."/>
            <person name="Ma J."/>
        </authorList>
    </citation>
    <scope>NUCLEOTIDE SEQUENCE [LARGE SCALE GENOMIC DNA]</scope>
    <source>
        <strain evidence="12">JCM 16923</strain>
    </source>
</reference>
<accession>A0ABP7P2H8</accession>
<evidence type="ECO:0000313" key="12">
    <source>
        <dbReference type="Proteomes" id="UP001418444"/>
    </source>
</evidence>
<keyword evidence="4" id="KW-0410">Iron transport</keyword>
<proteinExistence type="predicted"/>
<organism evidence="11 12">
    <name type="scientific">Gordonia caeni</name>
    <dbReference type="NCBI Taxonomy" id="1007097"/>
    <lineage>
        <taxon>Bacteria</taxon>
        <taxon>Bacillati</taxon>
        <taxon>Actinomycetota</taxon>
        <taxon>Actinomycetes</taxon>
        <taxon>Mycobacteriales</taxon>
        <taxon>Gordoniaceae</taxon>
        <taxon>Gordonia</taxon>
    </lineage>
</organism>
<feature type="domain" description="ABC transporter" evidence="10">
    <location>
        <begin position="22"/>
        <end position="257"/>
    </location>
</feature>
<dbReference type="InterPro" id="IPR027417">
    <property type="entry name" value="P-loop_NTPase"/>
</dbReference>
<keyword evidence="3" id="KW-1003">Cell membrane</keyword>
<dbReference type="PANTHER" id="PTHR42771">
    <property type="entry name" value="IRON(3+)-HYDROXAMATE IMPORT ATP-BINDING PROTEIN FHUC"/>
    <property type="match status" value="1"/>
</dbReference>
<keyword evidence="8" id="KW-0406">Ion transport</keyword>
<evidence type="ECO:0000256" key="4">
    <source>
        <dbReference type="ARBA" id="ARBA00022496"/>
    </source>
</evidence>
<dbReference type="InterPro" id="IPR017871">
    <property type="entry name" value="ABC_transporter-like_CS"/>
</dbReference>
<dbReference type="SUPFAM" id="SSF52540">
    <property type="entry name" value="P-loop containing nucleoside triphosphate hydrolases"/>
    <property type="match status" value="1"/>
</dbReference>
<keyword evidence="6 11" id="KW-0067">ATP-binding</keyword>
<dbReference type="EMBL" id="BAAAZW010000004">
    <property type="protein sequence ID" value="GAA3958628.1"/>
    <property type="molecule type" value="Genomic_DNA"/>
</dbReference>
<evidence type="ECO:0000256" key="1">
    <source>
        <dbReference type="ARBA" id="ARBA00004202"/>
    </source>
</evidence>
<keyword evidence="5" id="KW-0547">Nucleotide-binding</keyword>
<name>A0ABP7P2H8_9ACTN</name>
<dbReference type="InterPro" id="IPR003439">
    <property type="entry name" value="ABC_transporter-like_ATP-bd"/>
</dbReference>
<sequence>MSELPASQRLPDHSGDLTRGRLAAESVTVAYGSRTVLQDLSFTVPNGSLTMIIGPNGCGKSTLLHTLARILTPADGRVTLDGRDVRKLAAKGLARELALLPQSAITPVGVRVSAMVGRGRYPHQKLLQQWSETDETAVEAAMAATGITDLAGEFIDELSGGQRQRVWLAMLLAQETGIMLLDEPTSYLDIAHQYELLELLRTQHDEGKTQVVVLHDLDQAARYASHLVVMDRGRIVTAGSPQEIITAELLRDVFGIEALVAADPVTGTPSVHPLDPRAAR</sequence>
<dbReference type="GO" id="GO:0005524">
    <property type="term" value="F:ATP binding"/>
    <property type="evidence" value="ECO:0007669"/>
    <property type="project" value="UniProtKB-KW"/>
</dbReference>
<evidence type="ECO:0000256" key="5">
    <source>
        <dbReference type="ARBA" id="ARBA00022741"/>
    </source>
</evidence>
<gene>
    <name evidence="11" type="ORF">GCM10022231_17760</name>
</gene>
<evidence type="ECO:0000256" key="7">
    <source>
        <dbReference type="ARBA" id="ARBA00023004"/>
    </source>
</evidence>
<dbReference type="PROSITE" id="PS00211">
    <property type="entry name" value="ABC_TRANSPORTER_1"/>
    <property type="match status" value="1"/>
</dbReference>
<comment type="caution">
    <text evidence="11">The sequence shown here is derived from an EMBL/GenBank/DDBJ whole genome shotgun (WGS) entry which is preliminary data.</text>
</comment>
<keyword evidence="9" id="KW-0472">Membrane</keyword>
<dbReference type="PROSITE" id="PS50893">
    <property type="entry name" value="ABC_TRANSPORTER_2"/>
    <property type="match status" value="1"/>
</dbReference>
<dbReference type="SMART" id="SM00382">
    <property type="entry name" value="AAA"/>
    <property type="match status" value="1"/>
</dbReference>
<evidence type="ECO:0000256" key="2">
    <source>
        <dbReference type="ARBA" id="ARBA00022448"/>
    </source>
</evidence>
<comment type="subcellular location">
    <subcellularLocation>
        <location evidence="1">Cell membrane</location>
        <topology evidence="1">Peripheral membrane protein</topology>
    </subcellularLocation>
</comment>
<evidence type="ECO:0000256" key="8">
    <source>
        <dbReference type="ARBA" id="ARBA00023065"/>
    </source>
</evidence>
<evidence type="ECO:0000313" key="11">
    <source>
        <dbReference type="EMBL" id="GAA3958628.1"/>
    </source>
</evidence>
<dbReference type="InterPro" id="IPR051535">
    <property type="entry name" value="Siderophore_ABC-ATPase"/>
</dbReference>
<protein>
    <submittedName>
        <fullName evidence="11">ABC transporter ATP-binding protein</fullName>
    </submittedName>
</protein>
<dbReference type="RefSeq" id="WP_344782752.1">
    <property type="nucleotide sequence ID" value="NZ_BAAAZW010000004.1"/>
</dbReference>
<dbReference type="Proteomes" id="UP001418444">
    <property type="component" value="Unassembled WGS sequence"/>
</dbReference>
<dbReference type="Pfam" id="PF00005">
    <property type="entry name" value="ABC_tran"/>
    <property type="match status" value="1"/>
</dbReference>
<evidence type="ECO:0000259" key="10">
    <source>
        <dbReference type="PROSITE" id="PS50893"/>
    </source>
</evidence>
<keyword evidence="12" id="KW-1185">Reference proteome</keyword>
<evidence type="ECO:0000256" key="9">
    <source>
        <dbReference type="ARBA" id="ARBA00023136"/>
    </source>
</evidence>
<dbReference type="Gene3D" id="3.40.50.300">
    <property type="entry name" value="P-loop containing nucleotide triphosphate hydrolases"/>
    <property type="match status" value="1"/>
</dbReference>
<keyword evidence="7" id="KW-0408">Iron</keyword>
<keyword evidence="2" id="KW-0813">Transport</keyword>
<dbReference type="InterPro" id="IPR003593">
    <property type="entry name" value="AAA+_ATPase"/>
</dbReference>